<proteinExistence type="predicted"/>
<dbReference type="Gene3D" id="3.50.50.60">
    <property type="entry name" value="FAD/NAD(P)-binding domain"/>
    <property type="match status" value="2"/>
</dbReference>
<organism evidence="4 5">
    <name type="scientific">Glarea lozoyensis (strain ATCC 20868 / MF5171)</name>
    <dbReference type="NCBI Taxonomy" id="1116229"/>
    <lineage>
        <taxon>Eukaryota</taxon>
        <taxon>Fungi</taxon>
        <taxon>Dikarya</taxon>
        <taxon>Ascomycota</taxon>
        <taxon>Pezizomycotina</taxon>
        <taxon>Leotiomycetes</taxon>
        <taxon>Helotiales</taxon>
        <taxon>Helotiaceae</taxon>
        <taxon>Glarea</taxon>
    </lineage>
</organism>
<sequence length="575" mass="64640">MADTIELKVLVIGAGISGIAAAKFYLDIHPDSRLVILERDTCVGGTWNSRRGYDSFWTQWTVGTAEFSDQPMARPPDEDLYYEFFRAKHTTKYLETYVDSHSYANRSLRDRIKLSVEVKSVLKRDGMWNITATQRQTGSQHIFRASKLIVDSGLTSIPNLPLLPGRENFSARILHHDNFGSSKILTSPDVQNVTILGAGKSSADMAYEAVKSGKNVTWILKDTDTTGPGFFLSPKGKGPYENAFEVGMTRLAGSFSPSFMNGINGWTSFLHSSKFGVRMMGTFWNTIDIEARKEAKFDRKLSKGFEQLAPHSPIFWQNCTGGLLNHEDFFDTIAENVTFYTGKVTSLGNHRVLLNTGDEVSSDALLCGTGWVASHLFFSENQCRELGLPYEAIQGNPEEKKHWSELEAEADKKVLNTFPQLADPPSHYEKSACQTAYRLYRNIVPLCESTVAEGDRSIVFIGHVGVGNYFRAVECQSMWATAYFDGKLELPSAEEQEKEIALFTAWNRRRYLSKGQRGNTMIFELIGYTDTLLRDMGLSSHLKGWFKDIFATCWARDLKNLKPEFIAKFGYDGVV</sequence>
<dbReference type="GO" id="GO:0050660">
    <property type="term" value="F:flavin adenine dinucleotide binding"/>
    <property type="evidence" value="ECO:0007669"/>
    <property type="project" value="InterPro"/>
</dbReference>
<dbReference type="SUPFAM" id="SSF51905">
    <property type="entry name" value="FAD/NAD(P)-binding domain"/>
    <property type="match status" value="3"/>
</dbReference>
<dbReference type="PIRSF" id="PIRSF000332">
    <property type="entry name" value="FMO"/>
    <property type="match status" value="1"/>
</dbReference>
<dbReference type="GeneID" id="19468851"/>
<keyword evidence="2" id="KW-0274">FAD</keyword>
<evidence type="ECO:0000256" key="2">
    <source>
        <dbReference type="ARBA" id="ARBA00022827"/>
    </source>
</evidence>
<name>S3DQC5_GLAL2</name>
<reference evidence="4 5" key="1">
    <citation type="journal article" date="2013" name="BMC Genomics">
        <title>Genomics-driven discovery of the pneumocandin biosynthetic gene cluster in the fungus Glarea lozoyensis.</title>
        <authorList>
            <person name="Chen L."/>
            <person name="Yue Q."/>
            <person name="Zhang X."/>
            <person name="Xiang M."/>
            <person name="Wang C."/>
            <person name="Li S."/>
            <person name="Che Y."/>
            <person name="Ortiz-Lopez F.J."/>
            <person name="Bills G.F."/>
            <person name="Liu X."/>
            <person name="An Z."/>
        </authorList>
    </citation>
    <scope>NUCLEOTIDE SEQUENCE [LARGE SCALE GENOMIC DNA]</scope>
    <source>
        <strain evidence="5">ATCC 20868 / MF5171</strain>
    </source>
</reference>
<dbReference type="GO" id="GO:0050661">
    <property type="term" value="F:NADP binding"/>
    <property type="evidence" value="ECO:0007669"/>
    <property type="project" value="InterPro"/>
</dbReference>
<dbReference type="InterPro" id="IPR000960">
    <property type="entry name" value="Flavin_mOase"/>
</dbReference>
<dbReference type="PANTHER" id="PTHR23023">
    <property type="entry name" value="DIMETHYLANILINE MONOOXYGENASE"/>
    <property type="match status" value="1"/>
</dbReference>
<dbReference type="Pfam" id="PF13738">
    <property type="entry name" value="Pyr_redox_3"/>
    <property type="match status" value="1"/>
</dbReference>
<evidence type="ECO:0000256" key="3">
    <source>
        <dbReference type="ARBA" id="ARBA00023002"/>
    </source>
</evidence>
<dbReference type="InterPro" id="IPR050346">
    <property type="entry name" value="FMO-like"/>
</dbReference>
<dbReference type="RefSeq" id="XP_008084591.1">
    <property type="nucleotide sequence ID" value="XM_008086400.1"/>
</dbReference>
<keyword evidence="5" id="KW-1185">Reference proteome</keyword>
<dbReference type="InterPro" id="IPR036188">
    <property type="entry name" value="FAD/NAD-bd_sf"/>
</dbReference>
<keyword evidence="3" id="KW-0560">Oxidoreductase</keyword>
<dbReference type="OMA" id="IFWQNCT"/>
<evidence type="ECO:0000313" key="5">
    <source>
        <dbReference type="Proteomes" id="UP000016922"/>
    </source>
</evidence>
<evidence type="ECO:0000256" key="1">
    <source>
        <dbReference type="ARBA" id="ARBA00022630"/>
    </source>
</evidence>
<dbReference type="Proteomes" id="UP000016922">
    <property type="component" value="Unassembled WGS sequence"/>
</dbReference>
<keyword evidence="1" id="KW-0285">Flavoprotein</keyword>
<dbReference type="OrthoDB" id="2915840at2759"/>
<dbReference type="AlphaFoldDB" id="S3DQC5"/>
<dbReference type="KEGG" id="glz:GLAREA_09804"/>
<dbReference type="EMBL" id="KE145368">
    <property type="protein sequence ID" value="EPE28683.1"/>
    <property type="molecule type" value="Genomic_DNA"/>
</dbReference>
<gene>
    <name evidence="4" type="ORF">GLAREA_09804</name>
</gene>
<protein>
    <submittedName>
        <fullName evidence="4">FAD/NAD(P)-binding protein</fullName>
    </submittedName>
</protein>
<dbReference type="GO" id="GO:0016491">
    <property type="term" value="F:oxidoreductase activity"/>
    <property type="evidence" value="ECO:0007669"/>
    <property type="project" value="UniProtKB-KW"/>
</dbReference>
<accession>S3DQC5</accession>
<dbReference type="eggNOG" id="KOG1399">
    <property type="taxonomic scope" value="Eukaryota"/>
</dbReference>
<dbReference type="HOGENOM" id="CLU_019225_2_0_1"/>
<evidence type="ECO:0000313" key="4">
    <source>
        <dbReference type="EMBL" id="EPE28683.1"/>
    </source>
</evidence>